<keyword evidence="2" id="KW-1185">Reference proteome</keyword>
<sequence>MKTDFANDPSFRPAHLAADGTKLYEPTTNLVLYTYASDTQYHISRYVAASAMENYCKCGITPELLTAILDAMEASVNANKLADVAVLVNNLRYRTRYPVDEDAALRLAMIFFFHPGEDPNKVENAWTARKVALVKEDPAAHAFFTEWGMLNSLTYNELHKGSSPSSSSQREADLQALIPRL</sequence>
<dbReference type="AlphaFoldDB" id="A0A2T7BFH0"/>
<dbReference type="OrthoDB" id="1452571at2"/>
<dbReference type="EMBL" id="QCYK01000002">
    <property type="protein sequence ID" value="PUZ25030.1"/>
    <property type="molecule type" value="Genomic_DNA"/>
</dbReference>
<evidence type="ECO:0000313" key="2">
    <source>
        <dbReference type="Proteomes" id="UP000244450"/>
    </source>
</evidence>
<comment type="caution">
    <text evidence="1">The sequence shown here is derived from an EMBL/GenBank/DDBJ whole genome shotgun (WGS) entry which is preliminary data.</text>
</comment>
<dbReference type="RefSeq" id="WP_108686867.1">
    <property type="nucleotide sequence ID" value="NZ_QCYK01000002.1"/>
</dbReference>
<gene>
    <name evidence="1" type="ORF">DCC81_12000</name>
</gene>
<protein>
    <submittedName>
        <fullName evidence="1">Uncharacterized protein</fullName>
    </submittedName>
</protein>
<name>A0A2T7BFH0_9BACT</name>
<proteinExistence type="predicted"/>
<accession>A0A2T7BFH0</accession>
<organism evidence="1 2">
    <name type="scientific">Chitinophaga parva</name>
    <dbReference type="NCBI Taxonomy" id="2169414"/>
    <lineage>
        <taxon>Bacteria</taxon>
        <taxon>Pseudomonadati</taxon>
        <taxon>Bacteroidota</taxon>
        <taxon>Chitinophagia</taxon>
        <taxon>Chitinophagales</taxon>
        <taxon>Chitinophagaceae</taxon>
        <taxon>Chitinophaga</taxon>
    </lineage>
</organism>
<evidence type="ECO:0000313" key="1">
    <source>
        <dbReference type="EMBL" id="PUZ25030.1"/>
    </source>
</evidence>
<dbReference type="Proteomes" id="UP000244450">
    <property type="component" value="Unassembled WGS sequence"/>
</dbReference>
<reference evidence="1 2" key="1">
    <citation type="submission" date="2018-04" db="EMBL/GenBank/DDBJ databases">
        <title>Chitinophaga fuyangensis sp. nov., isolated from soil in a chemical factory.</title>
        <authorList>
            <person name="Chen K."/>
        </authorList>
    </citation>
    <scope>NUCLEOTIDE SEQUENCE [LARGE SCALE GENOMIC DNA]</scope>
    <source>
        <strain evidence="1 2">LY-1</strain>
    </source>
</reference>